<dbReference type="EMBL" id="NWBP01000033">
    <property type="protein sequence ID" value="PCC82214.1"/>
    <property type="molecule type" value="Genomic_DNA"/>
</dbReference>
<dbReference type="AlphaFoldDB" id="A0A2A4AIL5"/>
<gene>
    <name evidence="4" type="ORF">COM45_10970</name>
</gene>
<dbReference type="GO" id="GO:0016787">
    <property type="term" value="F:hydrolase activity"/>
    <property type="evidence" value="ECO:0007669"/>
    <property type="project" value="UniProtKB-KW"/>
</dbReference>
<dbReference type="SUPFAM" id="SSF55811">
    <property type="entry name" value="Nudix"/>
    <property type="match status" value="1"/>
</dbReference>
<dbReference type="Proteomes" id="UP000218690">
    <property type="component" value="Unassembled WGS sequence"/>
</dbReference>
<dbReference type="CDD" id="cd18879">
    <property type="entry name" value="NUDIX_Hydrolase"/>
    <property type="match status" value="1"/>
</dbReference>
<evidence type="ECO:0000259" key="3">
    <source>
        <dbReference type="PROSITE" id="PS51462"/>
    </source>
</evidence>
<dbReference type="InterPro" id="IPR020084">
    <property type="entry name" value="NUDIX_hydrolase_CS"/>
</dbReference>
<organism evidence="4 5">
    <name type="scientific">Corynebacterium accolens</name>
    <dbReference type="NCBI Taxonomy" id="38284"/>
    <lineage>
        <taxon>Bacteria</taxon>
        <taxon>Bacillati</taxon>
        <taxon>Actinomycetota</taxon>
        <taxon>Actinomycetes</taxon>
        <taxon>Mycobacteriales</taxon>
        <taxon>Corynebacteriaceae</taxon>
        <taxon>Corynebacterium</taxon>
    </lineage>
</organism>
<dbReference type="InterPro" id="IPR000086">
    <property type="entry name" value="NUDIX_hydrolase_dom"/>
</dbReference>
<dbReference type="PANTHER" id="PTHR43736">
    <property type="entry name" value="ADP-RIBOSE PYROPHOSPHATASE"/>
    <property type="match status" value="1"/>
</dbReference>
<feature type="domain" description="Nudix hydrolase" evidence="3">
    <location>
        <begin position="19"/>
        <end position="159"/>
    </location>
</feature>
<dbReference type="Gene3D" id="3.90.79.10">
    <property type="entry name" value="Nucleoside Triphosphate Pyrophosphohydrolase"/>
    <property type="match status" value="1"/>
</dbReference>
<reference evidence="4 5" key="1">
    <citation type="submission" date="2017-09" db="EMBL/GenBank/DDBJ databases">
        <title>Draft Genome Sequence of Corynebacterium accolens AH4003.</title>
        <authorList>
            <person name="Chen Y."/>
            <person name="Oosthuysen W.F."/>
            <person name="Kelley S."/>
            <person name="Horswill A."/>
        </authorList>
    </citation>
    <scope>NUCLEOTIDE SEQUENCE [LARGE SCALE GENOMIC DNA]</scope>
    <source>
        <strain evidence="4 5">AH4003</strain>
    </source>
</reference>
<evidence type="ECO:0000256" key="1">
    <source>
        <dbReference type="ARBA" id="ARBA00005582"/>
    </source>
</evidence>
<proteinExistence type="inferred from homology"/>
<evidence type="ECO:0000256" key="2">
    <source>
        <dbReference type="ARBA" id="ARBA00022801"/>
    </source>
</evidence>
<comment type="similarity">
    <text evidence="1">Belongs to the Nudix hydrolase family.</text>
</comment>
<dbReference type="InterPro" id="IPR015797">
    <property type="entry name" value="NUDIX_hydrolase-like_dom_sf"/>
</dbReference>
<dbReference type="PANTHER" id="PTHR43736:SF1">
    <property type="entry name" value="DIHYDRONEOPTERIN TRIPHOSPHATE DIPHOSPHATASE"/>
    <property type="match status" value="1"/>
</dbReference>
<evidence type="ECO:0000313" key="5">
    <source>
        <dbReference type="Proteomes" id="UP000218690"/>
    </source>
</evidence>
<comment type="caution">
    <text evidence="4">The sequence shown here is derived from an EMBL/GenBank/DDBJ whole genome shotgun (WGS) entry which is preliminary data.</text>
</comment>
<keyword evidence="2" id="KW-0378">Hydrolase</keyword>
<dbReference type="Pfam" id="PF00293">
    <property type="entry name" value="NUDIX"/>
    <property type="match status" value="1"/>
</dbReference>
<accession>A0A2A4AIL5</accession>
<sequence length="176" mass="19208">MATPEYILNLREKVGHQQLFLPACTAVIVRDVPMNAALWEVPSVLLVQRADNETWAPVEGICEPGEEITTTAIREVKEEVGLDATAEALLGVGQVGPVTYDNGDECMFMSTALRLSVPEGAEPVVSDEENLAAQWFSVAQMPASVSARNRMLIGDAVAQMKHPKGFRPRMGFVKRN</sequence>
<evidence type="ECO:0000313" key="4">
    <source>
        <dbReference type="EMBL" id="PCC82214.1"/>
    </source>
</evidence>
<dbReference type="PROSITE" id="PS00893">
    <property type="entry name" value="NUDIX_BOX"/>
    <property type="match status" value="1"/>
</dbReference>
<protein>
    <submittedName>
        <fullName evidence="4">NUDIX domain-containing protein</fullName>
    </submittedName>
</protein>
<name>A0A2A4AIL5_9CORY</name>
<dbReference type="PROSITE" id="PS51462">
    <property type="entry name" value="NUDIX"/>
    <property type="match status" value="1"/>
</dbReference>